<evidence type="ECO:0000313" key="3">
    <source>
        <dbReference type="Proteomes" id="UP001596022"/>
    </source>
</evidence>
<dbReference type="CDD" id="cd19099">
    <property type="entry name" value="AKR_unchar"/>
    <property type="match status" value="1"/>
</dbReference>
<dbReference type="InterPro" id="IPR036812">
    <property type="entry name" value="NAD(P)_OxRdtase_dom_sf"/>
</dbReference>
<evidence type="ECO:0000313" key="2">
    <source>
        <dbReference type="EMBL" id="MFC4619112.1"/>
    </source>
</evidence>
<dbReference type="SUPFAM" id="SSF51430">
    <property type="entry name" value="NAD(P)-linked oxidoreductase"/>
    <property type="match status" value="1"/>
</dbReference>
<keyword evidence="3" id="KW-1185">Reference proteome</keyword>
<sequence>MIIGMARQTQTQDHLKNYQIPARKAPWFSSSPIAIGTHLGEMTEADSQLYRVSLREALVSGINFIDTAINYRGMKSERDVGKVLRALIHEEKALDREALIVSTKAGIIPGDIDAQLMPKDYLQKVLLEPGIIRTTDIQTAGHQRHVLTPSYYQFAIQKSREHLHLETIDIHYIHNPEISMTILGADAFYKKLAPLFDFYEEQVSRGSLQFYGMATWEAFLVPPDDSSYISMEKVIRVAESVRGLAHHFRFIQMPYHLGKPNAANMKNQEVRGELRTPLEAANELGLITTVSAPLAQAAAFSITQKPEDYLGFVLKTEGAHAAMVGMKHAHHVRENLRLVRHL</sequence>
<gene>
    <name evidence="2" type="ORF">ACFO4N_10340</name>
</gene>
<accession>A0ABV9GMB0</accession>
<organism evidence="2 3">
    <name type="scientific">Camelliibacillus cellulosilyticus</name>
    <dbReference type="NCBI Taxonomy" id="2174486"/>
    <lineage>
        <taxon>Bacteria</taxon>
        <taxon>Bacillati</taxon>
        <taxon>Bacillota</taxon>
        <taxon>Bacilli</taxon>
        <taxon>Bacillales</taxon>
        <taxon>Sporolactobacillaceae</taxon>
        <taxon>Camelliibacillus</taxon>
    </lineage>
</organism>
<proteinExistence type="predicted"/>
<dbReference type="EMBL" id="JBHSFW010000005">
    <property type="protein sequence ID" value="MFC4619112.1"/>
    <property type="molecule type" value="Genomic_DNA"/>
</dbReference>
<comment type="caution">
    <text evidence="2">The sequence shown here is derived from an EMBL/GenBank/DDBJ whole genome shotgun (WGS) entry which is preliminary data.</text>
</comment>
<dbReference type="RefSeq" id="WP_376846211.1">
    <property type="nucleotide sequence ID" value="NZ_JBHSFW010000005.1"/>
</dbReference>
<reference evidence="3" key="1">
    <citation type="journal article" date="2019" name="Int. J. Syst. Evol. Microbiol.">
        <title>The Global Catalogue of Microorganisms (GCM) 10K type strain sequencing project: providing services to taxonomists for standard genome sequencing and annotation.</title>
        <authorList>
            <consortium name="The Broad Institute Genomics Platform"/>
            <consortium name="The Broad Institute Genome Sequencing Center for Infectious Disease"/>
            <person name="Wu L."/>
            <person name="Ma J."/>
        </authorList>
    </citation>
    <scope>NUCLEOTIDE SEQUENCE [LARGE SCALE GENOMIC DNA]</scope>
    <source>
        <strain evidence="3">CGMCC 1.16306</strain>
    </source>
</reference>
<dbReference type="PANTHER" id="PTHR42686:SF1">
    <property type="entry name" value="GH17980P-RELATED"/>
    <property type="match status" value="1"/>
</dbReference>
<dbReference type="Proteomes" id="UP001596022">
    <property type="component" value="Unassembled WGS sequence"/>
</dbReference>
<protein>
    <submittedName>
        <fullName evidence="2">Aldo/keto reductase</fullName>
    </submittedName>
</protein>
<dbReference type="PANTHER" id="PTHR42686">
    <property type="entry name" value="GH17980P-RELATED"/>
    <property type="match status" value="1"/>
</dbReference>
<dbReference type="Gene3D" id="3.20.20.100">
    <property type="entry name" value="NADP-dependent oxidoreductase domain"/>
    <property type="match status" value="1"/>
</dbReference>
<evidence type="ECO:0000259" key="1">
    <source>
        <dbReference type="Pfam" id="PF00248"/>
    </source>
</evidence>
<feature type="domain" description="NADP-dependent oxidoreductase" evidence="1">
    <location>
        <begin position="35"/>
        <end position="216"/>
    </location>
</feature>
<name>A0ABV9GMB0_9BACL</name>
<dbReference type="InterPro" id="IPR020471">
    <property type="entry name" value="AKR"/>
</dbReference>
<dbReference type="Pfam" id="PF00248">
    <property type="entry name" value="Aldo_ket_red"/>
    <property type="match status" value="1"/>
</dbReference>
<dbReference type="InterPro" id="IPR023210">
    <property type="entry name" value="NADP_OxRdtase_dom"/>
</dbReference>